<dbReference type="EMBL" id="JZIW01000009">
    <property type="protein sequence ID" value="KOO75377.1"/>
    <property type="molecule type" value="Genomic_DNA"/>
</dbReference>
<dbReference type="RefSeq" id="WP_053462919.1">
    <property type="nucleotide sequence ID" value="NZ_JZIW01000009.1"/>
</dbReference>
<feature type="signal peptide" evidence="1">
    <location>
        <begin position="1"/>
        <end position="23"/>
    </location>
</feature>
<dbReference type="AlphaFoldDB" id="A0AB34TD79"/>
<feature type="chain" id="PRO_5044222837" evidence="1">
    <location>
        <begin position="24"/>
        <end position="153"/>
    </location>
</feature>
<gene>
    <name evidence="2" type="ORF">VL23_17725</name>
</gene>
<proteinExistence type="predicted"/>
<reference evidence="2 3" key="1">
    <citation type="journal article" date="2015" name="Antimicrob. Agents Chemother.">
        <title>Whole-Genome Sequencing Identifies Emergence of a Quinolone Resistance Mutation in a Case of Stenotrophomonas maltophilia Bacteremia.</title>
        <authorList>
            <person name="Pak T.R."/>
            <person name="Altman D.R."/>
            <person name="Attie O."/>
            <person name="Sebra R."/>
            <person name="Hamula C.L."/>
            <person name="Lewis M."/>
            <person name="Deikus G."/>
            <person name="Newman L.C."/>
            <person name="Fang G."/>
            <person name="Hand J."/>
            <person name="Papel G."/>
            <person name="Wallach F."/>
            <person name="Schadt E.E."/>
            <person name="Huprikar S."/>
            <person name="van Bakel H."/>
            <person name="Kasarskis A."/>
            <person name="Bashir A."/>
        </authorList>
    </citation>
    <scope>NUCLEOTIDE SEQUENCE [LARGE SCALE GENOMIC DNA]</scope>
    <source>
        <strain evidence="2 3">ISMMS6</strain>
    </source>
</reference>
<keyword evidence="1" id="KW-0732">Signal</keyword>
<accession>A0AB34TD79</accession>
<name>A0AB34TD79_STEMA</name>
<evidence type="ECO:0000256" key="1">
    <source>
        <dbReference type="SAM" id="SignalP"/>
    </source>
</evidence>
<sequence length="153" mass="16488">MRVLINGAALVAGLLFASTEAAASSSPNPTFLYEEVSVPGESMDEFVARISPKAIEVTEARRVSICGAIGQADDRFSIRLGTSNTWKSCDIDLSDTVAGYASTGVTFHTTTSDEGSQRGFSAENFKRARGYVAFGKYVRYQEGRTKDRLISSP</sequence>
<evidence type="ECO:0000313" key="2">
    <source>
        <dbReference type="EMBL" id="KOO75377.1"/>
    </source>
</evidence>
<evidence type="ECO:0000313" key="3">
    <source>
        <dbReference type="Proteomes" id="UP000037632"/>
    </source>
</evidence>
<comment type="caution">
    <text evidence="2">The sequence shown here is derived from an EMBL/GenBank/DDBJ whole genome shotgun (WGS) entry which is preliminary data.</text>
</comment>
<dbReference type="Proteomes" id="UP000037632">
    <property type="component" value="Unassembled WGS sequence"/>
</dbReference>
<organism evidence="2 3">
    <name type="scientific">Stenotrophomonas maltophilia</name>
    <name type="common">Pseudomonas maltophilia</name>
    <name type="synonym">Xanthomonas maltophilia</name>
    <dbReference type="NCBI Taxonomy" id="40324"/>
    <lineage>
        <taxon>Bacteria</taxon>
        <taxon>Pseudomonadati</taxon>
        <taxon>Pseudomonadota</taxon>
        <taxon>Gammaproteobacteria</taxon>
        <taxon>Lysobacterales</taxon>
        <taxon>Lysobacteraceae</taxon>
        <taxon>Stenotrophomonas</taxon>
        <taxon>Stenotrophomonas maltophilia group</taxon>
    </lineage>
</organism>
<protein>
    <submittedName>
        <fullName evidence="2">Uncharacterized protein</fullName>
    </submittedName>
</protein>